<dbReference type="RefSeq" id="WP_373313937.1">
    <property type="nucleotide sequence ID" value="NZ_BAAAQJ010000016.1"/>
</dbReference>
<dbReference type="Pfam" id="PF00702">
    <property type="entry name" value="Hydrolase"/>
    <property type="match status" value="1"/>
</dbReference>
<dbReference type="GO" id="GO:0005829">
    <property type="term" value="C:cytosol"/>
    <property type="evidence" value="ECO:0007669"/>
    <property type="project" value="TreeGrafter"/>
</dbReference>
<dbReference type="AlphaFoldDB" id="A0A8J3PNT1"/>
<keyword evidence="2" id="KW-1185">Reference proteome</keyword>
<proteinExistence type="predicted"/>
<organism evidence="1 2">
    <name type="scientific">Planosporangium flavigriseum</name>
    <dbReference type="NCBI Taxonomy" id="373681"/>
    <lineage>
        <taxon>Bacteria</taxon>
        <taxon>Bacillati</taxon>
        <taxon>Actinomycetota</taxon>
        <taxon>Actinomycetes</taxon>
        <taxon>Micromonosporales</taxon>
        <taxon>Micromonosporaceae</taxon>
        <taxon>Planosporangium</taxon>
    </lineage>
</organism>
<name>A0A8J3PNT1_9ACTN</name>
<dbReference type="InterPro" id="IPR036412">
    <property type="entry name" value="HAD-like_sf"/>
</dbReference>
<keyword evidence="1" id="KW-0378">Hydrolase</keyword>
<dbReference type="PANTHER" id="PTHR43434:SF19">
    <property type="entry name" value="PHOSPHONOACETALDEHYDE HYDROLASE"/>
    <property type="match status" value="1"/>
</dbReference>
<reference evidence="1" key="1">
    <citation type="submission" date="2021-01" db="EMBL/GenBank/DDBJ databases">
        <title>Whole genome shotgun sequence of Planosporangium flavigriseum NBRC 105377.</title>
        <authorList>
            <person name="Komaki H."/>
            <person name="Tamura T."/>
        </authorList>
    </citation>
    <scope>NUCLEOTIDE SEQUENCE</scope>
    <source>
        <strain evidence="1">NBRC 105377</strain>
    </source>
</reference>
<dbReference type="SFLD" id="SFLDS00003">
    <property type="entry name" value="Haloacid_Dehalogenase"/>
    <property type="match status" value="1"/>
</dbReference>
<dbReference type="GO" id="GO:0008967">
    <property type="term" value="F:phosphoglycolate phosphatase activity"/>
    <property type="evidence" value="ECO:0007669"/>
    <property type="project" value="TreeGrafter"/>
</dbReference>
<dbReference type="GO" id="GO:0006281">
    <property type="term" value="P:DNA repair"/>
    <property type="evidence" value="ECO:0007669"/>
    <property type="project" value="TreeGrafter"/>
</dbReference>
<dbReference type="SFLD" id="SFLDG01129">
    <property type="entry name" value="C1.5:_HAD__Beta-PGM__Phosphata"/>
    <property type="match status" value="1"/>
</dbReference>
<dbReference type="InterPro" id="IPR050155">
    <property type="entry name" value="HAD-like_hydrolase_sf"/>
</dbReference>
<evidence type="ECO:0000313" key="1">
    <source>
        <dbReference type="EMBL" id="GIG74306.1"/>
    </source>
</evidence>
<dbReference type="PANTHER" id="PTHR43434">
    <property type="entry name" value="PHOSPHOGLYCOLATE PHOSPHATASE"/>
    <property type="match status" value="1"/>
</dbReference>
<dbReference type="InterPro" id="IPR023214">
    <property type="entry name" value="HAD_sf"/>
</dbReference>
<dbReference type="EMBL" id="BONU01000016">
    <property type="protein sequence ID" value="GIG74306.1"/>
    <property type="molecule type" value="Genomic_DNA"/>
</dbReference>
<sequence length="235" mass="24427">MGVARWQVVCIDMAGTTIRDEGLVDQAFTVAVAGQGVAPGTVEYDRMRTVVRKTQGQSKIEIFRLLLGGDERRARAANETFEEAYGLLVDEGAVTPIPGAAEAIEAVRADGVKVALMTGFARTTREAIIDAIGWRGLVDLAISPADAGRGRPYPDQVLVAALRLGVADVRRVAVVGDTPLDMIAGCRAGAGLVAGVLTGDCDRPTLLAAGATQVLGSVVEVPSLLGVGQRLPQPA</sequence>
<gene>
    <name evidence="1" type="ORF">Pfl04_27100</name>
</gene>
<dbReference type="Gene3D" id="3.40.50.1000">
    <property type="entry name" value="HAD superfamily/HAD-like"/>
    <property type="match status" value="1"/>
</dbReference>
<dbReference type="SUPFAM" id="SSF56784">
    <property type="entry name" value="HAD-like"/>
    <property type="match status" value="1"/>
</dbReference>
<evidence type="ECO:0000313" key="2">
    <source>
        <dbReference type="Proteomes" id="UP000653674"/>
    </source>
</evidence>
<protein>
    <submittedName>
        <fullName evidence="1">Putative haloacid dehalogenase-like hydrolase</fullName>
    </submittedName>
</protein>
<comment type="caution">
    <text evidence="1">The sequence shown here is derived from an EMBL/GenBank/DDBJ whole genome shotgun (WGS) entry which is preliminary data.</text>
</comment>
<accession>A0A8J3PNT1</accession>
<dbReference type="Proteomes" id="UP000653674">
    <property type="component" value="Unassembled WGS sequence"/>
</dbReference>